<keyword evidence="1" id="KW-1133">Transmembrane helix</keyword>
<keyword evidence="2" id="KW-0732">Signal</keyword>
<feature type="transmembrane region" description="Helical" evidence="1">
    <location>
        <begin position="138"/>
        <end position="159"/>
    </location>
</feature>
<keyword evidence="1" id="KW-0472">Membrane</keyword>
<reference evidence="3 4" key="1">
    <citation type="submission" date="2019-08" db="EMBL/GenBank/DDBJ databases">
        <title>Bacillus genomes from the desert of Cuatro Cienegas, Coahuila.</title>
        <authorList>
            <person name="Olmedo-Alvarez G."/>
        </authorList>
    </citation>
    <scope>NUCLEOTIDE SEQUENCE [LARGE SCALE GENOMIC DNA]</scope>
    <source>
        <strain evidence="3 4">CH40_1T</strain>
    </source>
</reference>
<evidence type="ECO:0000313" key="4">
    <source>
        <dbReference type="Proteomes" id="UP000323317"/>
    </source>
</evidence>
<dbReference type="AlphaFoldDB" id="A0A5D4K9B1"/>
<proteinExistence type="predicted"/>
<organism evidence="3 4">
    <name type="scientific">Rossellomorea vietnamensis</name>
    <dbReference type="NCBI Taxonomy" id="218284"/>
    <lineage>
        <taxon>Bacteria</taxon>
        <taxon>Bacillati</taxon>
        <taxon>Bacillota</taxon>
        <taxon>Bacilli</taxon>
        <taxon>Bacillales</taxon>
        <taxon>Bacillaceae</taxon>
        <taxon>Rossellomorea</taxon>
    </lineage>
</organism>
<accession>A0A5D4K9B1</accession>
<dbReference type="Proteomes" id="UP000323317">
    <property type="component" value="Unassembled WGS sequence"/>
</dbReference>
<feature type="signal peptide" evidence="2">
    <location>
        <begin position="1"/>
        <end position="26"/>
    </location>
</feature>
<protein>
    <submittedName>
        <fullName evidence="3">Uncharacterized protein</fullName>
    </submittedName>
</protein>
<dbReference type="RefSeq" id="WP_148948346.1">
    <property type="nucleotide sequence ID" value="NZ_VTEH01000019.1"/>
</dbReference>
<name>A0A5D4K9B1_9BACI</name>
<dbReference type="EMBL" id="VTEH01000019">
    <property type="protein sequence ID" value="TYR73345.1"/>
    <property type="molecule type" value="Genomic_DNA"/>
</dbReference>
<comment type="caution">
    <text evidence="3">The sequence shown here is derived from an EMBL/GenBank/DDBJ whole genome shotgun (WGS) entry which is preliminary data.</text>
</comment>
<sequence length="173" mass="19819">MKKLIMLLGCMLTLLTLPLSSTTAFADDPIIKSIDEKLEKTDSYYQKGSAGVKDFIDLTMEVAINEDEVESQKVKMVFVKYKIDRDTIFHFNKQEIFYYSLDNEALLENGSVIGNGESKEFIASHHDDYRKQISPGSLVLILTLIFGSVLVFPYVIFLVQRNTPSDERYHYDL</sequence>
<evidence type="ECO:0000256" key="1">
    <source>
        <dbReference type="SAM" id="Phobius"/>
    </source>
</evidence>
<keyword evidence="1" id="KW-0812">Transmembrane</keyword>
<evidence type="ECO:0000313" key="3">
    <source>
        <dbReference type="EMBL" id="TYR73345.1"/>
    </source>
</evidence>
<gene>
    <name evidence="3" type="ORF">FZC79_19025</name>
</gene>
<evidence type="ECO:0000256" key="2">
    <source>
        <dbReference type="SAM" id="SignalP"/>
    </source>
</evidence>
<feature type="chain" id="PRO_5022748312" evidence="2">
    <location>
        <begin position="27"/>
        <end position="173"/>
    </location>
</feature>